<reference evidence="1 2" key="1">
    <citation type="journal article" date="2019" name="Genome Biol. Evol.">
        <title>Insights into the evolution of the New World diploid cottons (Gossypium, subgenus Houzingenia) based on genome sequencing.</title>
        <authorList>
            <person name="Grover C.E."/>
            <person name="Arick M.A. 2nd"/>
            <person name="Thrash A."/>
            <person name="Conover J.L."/>
            <person name="Sanders W.S."/>
            <person name="Peterson D.G."/>
            <person name="Frelichowski J.E."/>
            <person name="Scheffler J.A."/>
            <person name="Scheffler B.E."/>
            <person name="Wendel J.F."/>
        </authorList>
    </citation>
    <scope>NUCLEOTIDE SEQUENCE [LARGE SCALE GENOMIC DNA]</scope>
    <source>
        <strain evidence="1">1</strain>
        <tissue evidence="1">Leaf</tissue>
    </source>
</reference>
<name>A0A7J9KQ66_GOSSC</name>
<proteinExistence type="predicted"/>
<dbReference type="OrthoDB" id="10360213at2759"/>
<keyword evidence="2" id="KW-1185">Reference proteome</keyword>
<evidence type="ECO:0008006" key="3">
    <source>
        <dbReference type="Google" id="ProtNLM"/>
    </source>
</evidence>
<sequence length="124" mass="14079">MLGLIHWHGIETEMGHFLSLKHIMILLVGIWDARLVLEGLKLAWDKGYRRTQMCRRELNLMFRHIHKECNSYAYWLAKNARRNTSGLAIVEVAPEALVVLLEEDVCGTGSLEVHEAAGRSTGVI</sequence>
<gene>
    <name evidence="1" type="ORF">Goshw_004899</name>
</gene>
<organism evidence="1 2">
    <name type="scientific">Gossypium schwendimanii</name>
    <name type="common">Cotton</name>
    <dbReference type="NCBI Taxonomy" id="34291"/>
    <lineage>
        <taxon>Eukaryota</taxon>
        <taxon>Viridiplantae</taxon>
        <taxon>Streptophyta</taxon>
        <taxon>Embryophyta</taxon>
        <taxon>Tracheophyta</taxon>
        <taxon>Spermatophyta</taxon>
        <taxon>Magnoliopsida</taxon>
        <taxon>eudicotyledons</taxon>
        <taxon>Gunneridae</taxon>
        <taxon>Pentapetalae</taxon>
        <taxon>rosids</taxon>
        <taxon>malvids</taxon>
        <taxon>Malvales</taxon>
        <taxon>Malvaceae</taxon>
        <taxon>Malvoideae</taxon>
        <taxon>Gossypium</taxon>
    </lineage>
</organism>
<dbReference type="AlphaFoldDB" id="A0A7J9KQ66"/>
<comment type="caution">
    <text evidence="1">The sequence shown here is derived from an EMBL/GenBank/DDBJ whole genome shotgun (WGS) entry which is preliminary data.</text>
</comment>
<evidence type="ECO:0000313" key="2">
    <source>
        <dbReference type="Proteomes" id="UP000593576"/>
    </source>
</evidence>
<evidence type="ECO:0000313" key="1">
    <source>
        <dbReference type="EMBL" id="MBA0848632.1"/>
    </source>
</evidence>
<dbReference type="EMBL" id="JABFAF010000002">
    <property type="protein sequence ID" value="MBA0848632.1"/>
    <property type="molecule type" value="Genomic_DNA"/>
</dbReference>
<dbReference type="Proteomes" id="UP000593576">
    <property type="component" value="Unassembled WGS sequence"/>
</dbReference>
<accession>A0A7J9KQ66</accession>
<protein>
    <recommendedName>
        <fullName evidence="3">RNase H type-1 domain-containing protein</fullName>
    </recommendedName>
</protein>